<dbReference type="GO" id="GO:0030488">
    <property type="term" value="P:tRNA methylation"/>
    <property type="evidence" value="ECO:0007669"/>
    <property type="project" value="TreeGrafter"/>
</dbReference>
<evidence type="ECO:0000256" key="9">
    <source>
        <dbReference type="ARBA" id="ARBA00022691"/>
    </source>
</evidence>
<keyword evidence="14" id="KW-1185">Reference proteome</keyword>
<keyword evidence="10" id="KW-0819">tRNA processing</keyword>
<dbReference type="Pfam" id="PF04072">
    <property type="entry name" value="LCM"/>
    <property type="match status" value="1"/>
</dbReference>
<evidence type="ECO:0000313" key="15">
    <source>
        <dbReference type="RefSeq" id="XP_031565212.1"/>
    </source>
</evidence>
<dbReference type="GO" id="GO:0008175">
    <property type="term" value="F:tRNA methyltransferase activity"/>
    <property type="evidence" value="ECO:0007669"/>
    <property type="project" value="TreeGrafter"/>
</dbReference>
<dbReference type="EC" id="2.1.1.290" evidence="5"/>
<comment type="pathway">
    <text evidence="2">tRNA modification; wybutosine-tRNA(Phe) biosynthesis.</text>
</comment>
<dbReference type="Pfam" id="PF24681">
    <property type="entry name" value="Kelch_KLHDC2_KLHL20_DRC7"/>
    <property type="match status" value="1"/>
</dbReference>
<organism evidence="14 15">
    <name type="scientific">Actinia tenebrosa</name>
    <name type="common">Australian red waratah sea anemone</name>
    <dbReference type="NCBI Taxonomy" id="6105"/>
    <lineage>
        <taxon>Eukaryota</taxon>
        <taxon>Metazoa</taxon>
        <taxon>Cnidaria</taxon>
        <taxon>Anthozoa</taxon>
        <taxon>Hexacorallia</taxon>
        <taxon>Actiniaria</taxon>
        <taxon>Actiniidae</taxon>
        <taxon>Actinia</taxon>
    </lineage>
</organism>
<comment type="similarity">
    <text evidence="3">Belongs to the methyltransferase superfamily. LCMT family.</text>
</comment>
<dbReference type="InterPro" id="IPR011043">
    <property type="entry name" value="Gal_Oxase/kelch_b-propeller"/>
</dbReference>
<evidence type="ECO:0000256" key="13">
    <source>
        <dbReference type="ARBA" id="ARBA00049250"/>
    </source>
</evidence>
<dbReference type="UniPathway" id="UPA00375"/>
<dbReference type="AlphaFoldDB" id="A0A6P8IEF5"/>
<dbReference type="OrthoDB" id="203237at2759"/>
<evidence type="ECO:0000256" key="6">
    <source>
        <dbReference type="ARBA" id="ARBA00018045"/>
    </source>
</evidence>
<evidence type="ECO:0000256" key="7">
    <source>
        <dbReference type="ARBA" id="ARBA00022603"/>
    </source>
</evidence>
<gene>
    <name evidence="15" type="primary">LOC116300476</name>
</gene>
<dbReference type="Gene3D" id="2.120.10.80">
    <property type="entry name" value="Kelch-type beta propeller"/>
    <property type="match status" value="2"/>
</dbReference>
<proteinExistence type="inferred from homology"/>
<dbReference type="PANTHER" id="PTHR46529:SF1">
    <property type="entry name" value="TRNA WYBUTOSINE-SYNTHESIZING PROTEIN 4"/>
    <property type="match status" value="1"/>
</dbReference>
<evidence type="ECO:0000256" key="8">
    <source>
        <dbReference type="ARBA" id="ARBA00022679"/>
    </source>
</evidence>
<keyword evidence="7" id="KW-0489">Methyltransferase</keyword>
<dbReference type="InterPro" id="IPR029063">
    <property type="entry name" value="SAM-dependent_MTases_sf"/>
</dbReference>
<dbReference type="RefSeq" id="XP_031565212.1">
    <property type="nucleotide sequence ID" value="XM_031709352.1"/>
</dbReference>
<sequence>MLNWCSRRGILCKVVGVFPIMSGSQKRVQSTNDSSILSKYSMVKAGYFKDDFLKHFVTKDARRSPLINRGYYIRMKAVDNMLRIFLTSKEFDKKQVISLGAGFDTSFFRFNAEGLLQNSCKFYEIDYPDVVKIKKSFIKNEPSLCSAVGAENHSCPGVEGLHTDRYTLVGCNLKDLASLEKILLNCNIDKSCPTLLLSEVVLCYLDAKSSSCVINWAATFFSSAVFVTYEQVFPDDPFGVVMIKHFHQVGSPLRSITEFPTPEVQIHRYQKQRWDLVKYQNMVSFYKSLPTDEHQRIQQIEPFDEFEEWDLKCFHYIILAGFKGDCKMLSQKMYPENNEHNECSSTMVKDPAMIIPTPLKLASKNKFQRYGHSATLLPGGDVIIIGGFGELNNKHMRLKGINILRKETDVWKCKDAILTDDIVIGSRMFHSSTLINDNSILLYGGRTSPNKPCTSTCILKIEQRGKTLSSTKNNLPSDEHLDQQLTSGQTFDTPNSTSPLNNIVERNSDKTKVYNNEDGTVCTLTLLDPQGSGPIPRWRHTATRLLMDHEEKEKVLIFGGRTPTRLAINDCYILNITDNKWEEAKLQGEPAVPRHSHTACLWRNHHVILAGGLDKYSTALNLLQNINTADFTLNTLTITPPLRPRYSHTSHVINDNLVLIGGIDPYTTGSPSFTVVNLKSLTSSSLPLPVCPGQSPLMLHNHTSILIDPQTIMVFGGGGNCFSFGTHLNDEPFIIETSSLGLMEE</sequence>
<comment type="catalytic activity">
    <reaction evidence="1">
        <text>7-[(3S)-3-amino-3-carboxypropyl]wyosine(37) in tRNA(Phe) + S-adenosyl-L-methionine = 7-[(3S)-(3-amino-3-methoxycarbonyl)propyl]wyosine(37) in tRNA(Phe) + S-adenosyl-L-homocysteine</text>
        <dbReference type="Rhea" id="RHEA:36903"/>
        <dbReference type="Rhea" id="RHEA-COMP:10379"/>
        <dbReference type="Rhea" id="RHEA-COMP:11844"/>
        <dbReference type="ChEBI" id="CHEBI:57856"/>
        <dbReference type="ChEBI" id="CHEBI:59789"/>
        <dbReference type="ChEBI" id="CHEBI:73543"/>
        <dbReference type="ChEBI" id="CHEBI:74275"/>
        <dbReference type="EC" id="2.1.1.290"/>
    </reaction>
</comment>
<keyword evidence="9" id="KW-0949">S-adenosyl-L-methionine</keyword>
<dbReference type="InParanoid" id="A0A6P8IEF5"/>
<evidence type="ECO:0000256" key="5">
    <source>
        <dbReference type="ARBA" id="ARBA00012779"/>
    </source>
</evidence>
<dbReference type="InterPro" id="IPR015915">
    <property type="entry name" value="Kelch-typ_b-propeller"/>
</dbReference>
<dbReference type="KEGG" id="aten:116300476"/>
<evidence type="ECO:0000256" key="2">
    <source>
        <dbReference type="ARBA" id="ARBA00004797"/>
    </source>
</evidence>
<evidence type="ECO:0000256" key="11">
    <source>
        <dbReference type="ARBA" id="ARBA00029750"/>
    </source>
</evidence>
<evidence type="ECO:0000256" key="1">
    <source>
        <dbReference type="ARBA" id="ARBA00001806"/>
    </source>
</evidence>
<reference evidence="15" key="1">
    <citation type="submission" date="2025-08" db="UniProtKB">
        <authorList>
            <consortium name="RefSeq"/>
        </authorList>
    </citation>
    <scope>IDENTIFICATION</scope>
    <source>
        <tissue evidence="15">Tentacle</tissue>
    </source>
</reference>
<dbReference type="Proteomes" id="UP000515163">
    <property type="component" value="Unplaced"/>
</dbReference>
<dbReference type="GeneID" id="116300476"/>
<dbReference type="SUPFAM" id="SSF53335">
    <property type="entry name" value="S-adenosyl-L-methionine-dependent methyltransferases"/>
    <property type="match status" value="1"/>
</dbReference>
<name>A0A6P8IEF5_ACTTE</name>
<accession>A0A6P8IEF5</accession>
<evidence type="ECO:0000256" key="4">
    <source>
        <dbReference type="ARBA" id="ARBA00012155"/>
    </source>
</evidence>
<dbReference type="FunCoup" id="A0A6P8IEF5">
    <property type="interactions" value="634"/>
</dbReference>
<dbReference type="SUPFAM" id="SSF117281">
    <property type="entry name" value="Kelch motif"/>
    <property type="match status" value="1"/>
</dbReference>
<dbReference type="GO" id="GO:0031591">
    <property type="term" value="P:wybutosine biosynthetic process"/>
    <property type="evidence" value="ECO:0007669"/>
    <property type="project" value="TreeGrafter"/>
</dbReference>
<evidence type="ECO:0000256" key="12">
    <source>
        <dbReference type="ARBA" id="ARBA00030847"/>
    </source>
</evidence>
<dbReference type="EC" id="2.3.1.231" evidence="4"/>
<dbReference type="PANTHER" id="PTHR46529">
    <property type="entry name" value="TRNA WYBUTOSINE-SYNTHESIZING PROTEIN 4"/>
    <property type="match status" value="1"/>
</dbReference>
<evidence type="ECO:0000256" key="10">
    <source>
        <dbReference type="ARBA" id="ARBA00022694"/>
    </source>
</evidence>
<comment type="catalytic activity">
    <reaction evidence="13">
        <text>7-[(3S)-(3-amino-3-methoxycarbonyl)propyl]wyosine(37) in tRNA(Phe) + S-adenosyl-L-methionine + CO2 = wybutosine(37) in tRNA(Phe) + S-adenosyl-L-homocysteine + 2 H(+)</text>
        <dbReference type="Rhea" id="RHEA:37119"/>
        <dbReference type="Rhea" id="RHEA-COMP:11844"/>
        <dbReference type="Rhea" id="RHEA-COMP:11847"/>
        <dbReference type="ChEBI" id="CHEBI:15378"/>
        <dbReference type="ChEBI" id="CHEBI:16526"/>
        <dbReference type="ChEBI" id="CHEBI:57856"/>
        <dbReference type="ChEBI" id="CHEBI:59789"/>
        <dbReference type="ChEBI" id="CHEBI:73544"/>
        <dbReference type="ChEBI" id="CHEBI:74275"/>
        <dbReference type="EC" id="2.3.1.231"/>
    </reaction>
</comment>
<protein>
    <recommendedName>
        <fullName evidence="6">tRNA wybutosine-synthesizing protein 4</fullName>
        <ecNumber evidence="5">2.1.1.290</ecNumber>
        <ecNumber evidence="4">2.3.1.231</ecNumber>
    </recommendedName>
    <alternativeName>
        <fullName evidence="12">tRNA(Phe) (7-(3-amino-3-(methoxycarbonyl)propyl)wyosine(37)-N)-methoxycarbonyltransferase</fullName>
    </alternativeName>
    <alternativeName>
        <fullName evidence="11">tRNA(Phe) (7-(3-amino-3-carboxypropyl)wyosine(37)-O)-methyltransferase</fullName>
    </alternativeName>
</protein>
<dbReference type="Gene3D" id="3.40.50.150">
    <property type="entry name" value="Vaccinia Virus protein VP39"/>
    <property type="match status" value="1"/>
</dbReference>
<dbReference type="SUPFAM" id="SSF50965">
    <property type="entry name" value="Galactose oxidase, central domain"/>
    <property type="match status" value="1"/>
</dbReference>
<dbReference type="InterPro" id="IPR007213">
    <property type="entry name" value="Ppm1/Ppm2/Tcmp"/>
</dbReference>
<evidence type="ECO:0000256" key="3">
    <source>
        <dbReference type="ARBA" id="ARBA00010703"/>
    </source>
</evidence>
<keyword evidence="8" id="KW-0808">Transferase</keyword>
<evidence type="ECO:0000313" key="14">
    <source>
        <dbReference type="Proteomes" id="UP000515163"/>
    </source>
</evidence>